<dbReference type="STRING" id="1177154.Y5S_02009"/>
<dbReference type="AlphaFoldDB" id="A0A095TQK4"/>
<evidence type="ECO:0000313" key="4">
    <source>
        <dbReference type="Proteomes" id="UP000029444"/>
    </source>
</evidence>
<dbReference type="CDD" id="cd11614">
    <property type="entry name" value="SAF_CpaB_FlgA_like"/>
    <property type="match status" value="1"/>
</dbReference>
<dbReference type="Pfam" id="PF08666">
    <property type="entry name" value="SAF"/>
    <property type="match status" value="1"/>
</dbReference>
<sequence>MLPALTVALLALILAVVGLSRHPDSSLSVSQADKDDARQEQQAPAFRYWVVTRSLNIGDELDEESLAVVSSPAPIANVLTADQDVVGKALRQFARPGELLSRNHLESGGTLPGTLPAGYRALAVAVDDVVMAGGLVSPGDLVDVVVAFRKGDGERDNPAAMVLLSNVQVLAVKGAMAEAQSGQDREQQRRNNTVVLAVPADKMPAVLLAEEEGALRLAVVASEDKSLAATGAGKGSKPVYYRDLFPGKAAPVRKAAPGQRVEVYEGSDSRSTYVR</sequence>
<organism evidence="3 4">
    <name type="scientific">Alcanivorax nanhaiticus</name>
    <dbReference type="NCBI Taxonomy" id="1177154"/>
    <lineage>
        <taxon>Bacteria</taxon>
        <taxon>Pseudomonadati</taxon>
        <taxon>Pseudomonadota</taxon>
        <taxon>Gammaproteobacteria</taxon>
        <taxon>Oceanospirillales</taxon>
        <taxon>Alcanivoracaceae</taxon>
        <taxon>Alcanivorax</taxon>
    </lineage>
</organism>
<keyword evidence="4" id="KW-1185">Reference proteome</keyword>
<evidence type="ECO:0000256" key="1">
    <source>
        <dbReference type="SAM" id="MobiDB-lite"/>
    </source>
</evidence>
<dbReference type="Proteomes" id="UP000029444">
    <property type="component" value="Unassembled WGS sequence"/>
</dbReference>
<feature type="domain" description="SAF" evidence="2">
    <location>
        <begin position="46"/>
        <end position="106"/>
    </location>
</feature>
<dbReference type="EMBL" id="ARXV01000007">
    <property type="protein sequence ID" value="KGD64643.1"/>
    <property type="molecule type" value="Genomic_DNA"/>
</dbReference>
<dbReference type="SMART" id="SM00858">
    <property type="entry name" value="SAF"/>
    <property type="match status" value="1"/>
</dbReference>
<protein>
    <recommendedName>
        <fullName evidence="2">SAF domain-containing protein</fullName>
    </recommendedName>
</protein>
<dbReference type="InterPro" id="IPR017592">
    <property type="entry name" value="Pilus_assmbl_Flp-typ_CpaB"/>
</dbReference>
<comment type="caution">
    <text evidence="3">The sequence shown here is derived from an EMBL/GenBank/DDBJ whole genome shotgun (WGS) entry which is preliminary data.</text>
</comment>
<dbReference type="InterPro" id="IPR031571">
    <property type="entry name" value="RcpC_dom"/>
</dbReference>
<accession>A0A095TQK4</accession>
<dbReference type="Pfam" id="PF16976">
    <property type="entry name" value="RcpC"/>
    <property type="match status" value="1"/>
</dbReference>
<feature type="region of interest" description="Disordered" evidence="1">
    <location>
        <begin position="253"/>
        <end position="275"/>
    </location>
</feature>
<dbReference type="eggNOG" id="COG3745">
    <property type="taxonomic scope" value="Bacteria"/>
</dbReference>
<dbReference type="NCBIfam" id="TIGR03177">
    <property type="entry name" value="pilus_cpaB"/>
    <property type="match status" value="1"/>
</dbReference>
<proteinExistence type="predicted"/>
<gene>
    <name evidence="3" type="ORF">Y5S_02009</name>
</gene>
<evidence type="ECO:0000313" key="3">
    <source>
        <dbReference type="EMBL" id="KGD64643.1"/>
    </source>
</evidence>
<dbReference type="InterPro" id="IPR013974">
    <property type="entry name" value="SAF"/>
</dbReference>
<name>A0A095TQK4_9GAMM</name>
<dbReference type="PATRIC" id="fig|1177154.3.peg.2043"/>
<evidence type="ECO:0000259" key="2">
    <source>
        <dbReference type="SMART" id="SM00858"/>
    </source>
</evidence>
<reference evidence="3 4" key="1">
    <citation type="submission" date="2012-09" db="EMBL/GenBank/DDBJ databases">
        <title>Genome Sequence of alkane-degrading Bacterium Alcanivorax sp. 19-m-6.</title>
        <authorList>
            <person name="Lai Q."/>
            <person name="Shao Z."/>
        </authorList>
    </citation>
    <scope>NUCLEOTIDE SEQUENCE [LARGE SCALE GENOMIC DNA]</scope>
    <source>
        <strain evidence="3 4">19-m-6</strain>
    </source>
</reference>